<organism evidence="2 3">
    <name type="scientific">Byssothecium circinans</name>
    <dbReference type="NCBI Taxonomy" id="147558"/>
    <lineage>
        <taxon>Eukaryota</taxon>
        <taxon>Fungi</taxon>
        <taxon>Dikarya</taxon>
        <taxon>Ascomycota</taxon>
        <taxon>Pezizomycotina</taxon>
        <taxon>Dothideomycetes</taxon>
        <taxon>Pleosporomycetidae</taxon>
        <taxon>Pleosporales</taxon>
        <taxon>Massarineae</taxon>
        <taxon>Massarinaceae</taxon>
        <taxon>Byssothecium</taxon>
    </lineage>
</organism>
<dbReference type="EMBL" id="ML976977">
    <property type="protein sequence ID" value="KAF1963403.1"/>
    <property type="molecule type" value="Genomic_DNA"/>
</dbReference>
<dbReference type="AlphaFoldDB" id="A0A6A5UDX2"/>
<gene>
    <name evidence="2" type="ORF">CC80DRAFT_4865</name>
</gene>
<accession>A0A6A5UDX2</accession>
<dbReference type="Pfam" id="PF03318">
    <property type="entry name" value="ETX_MTX2"/>
    <property type="match status" value="1"/>
</dbReference>
<evidence type="ECO:0000256" key="1">
    <source>
        <dbReference type="SAM" id="MobiDB-lite"/>
    </source>
</evidence>
<dbReference type="OrthoDB" id="3758675at2759"/>
<dbReference type="SUPFAM" id="SSF56973">
    <property type="entry name" value="Aerolisin/ETX pore-forming domain"/>
    <property type="match status" value="1"/>
</dbReference>
<dbReference type="Proteomes" id="UP000800035">
    <property type="component" value="Unassembled WGS sequence"/>
</dbReference>
<feature type="region of interest" description="Disordered" evidence="1">
    <location>
        <begin position="187"/>
        <end position="211"/>
    </location>
</feature>
<evidence type="ECO:0000313" key="2">
    <source>
        <dbReference type="EMBL" id="KAF1963403.1"/>
    </source>
</evidence>
<dbReference type="Gene3D" id="2.170.15.10">
    <property type="entry name" value="Proaerolysin, chain A, domain 3"/>
    <property type="match status" value="1"/>
</dbReference>
<proteinExistence type="predicted"/>
<evidence type="ECO:0000313" key="3">
    <source>
        <dbReference type="Proteomes" id="UP000800035"/>
    </source>
</evidence>
<sequence>MSSITFTEEMNKYNSEKKGIDTKANLGSIWYINDNPEGGLNQTFGLSDKIYYTNTKSVSSSMSHTVGVAFSVKIAFEAGIPGLANTKTETNHEVKYDFQKIDTKETSESKTESVSLTMGSTVGGIPPQSATLCTATATSGTFESPYTAQITAKLANGKTFVFKDAGKVKSVTYVDAVASCKTMPIKDMPQGTNPKKGINKTGGKRAVEFRG</sequence>
<reference evidence="2" key="1">
    <citation type="journal article" date="2020" name="Stud. Mycol.">
        <title>101 Dothideomycetes genomes: a test case for predicting lifestyles and emergence of pathogens.</title>
        <authorList>
            <person name="Haridas S."/>
            <person name="Albert R."/>
            <person name="Binder M."/>
            <person name="Bloem J."/>
            <person name="Labutti K."/>
            <person name="Salamov A."/>
            <person name="Andreopoulos B."/>
            <person name="Baker S."/>
            <person name="Barry K."/>
            <person name="Bills G."/>
            <person name="Bluhm B."/>
            <person name="Cannon C."/>
            <person name="Castanera R."/>
            <person name="Culley D."/>
            <person name="Daum C."/>
            <person name="Ezra D."/>
            <person name="Gonzalez J."/>
            <person name="Henrissat B."/>
            <person name="Kuo A."/>
            <person name="Liang C."/>
            <person name="Lipzen A."/>
            <person name="Lutzoni F."/>
            <person name="Magnuson J."/>
            <person name="Mondo S."/>
            <person name="Nolan M."/>
            <person name="Ohm R."/>
            <person name="Pangilinan J."/>
            <person name="Park H.-J."/>
            <person name="Ramirez L."/>
            <person name="Alfaro M."/>
            <person name="Sun H."/>
            <person name="Tritt A."/>
            <person name="Yoshinaga Y."/>
            <person name="Zwiers L.-H."/>
            <person name="Turgeon B."/>
            <person name="Goodwin S."/>
            <person name="Spatafora J."/>
            <person name="Crous P."/>
            <person name="Grigoriev I."/>
        </authorList>
    </citation>
    <scope>NUCLEOTIDE SEQUENCE</scope>
    <source>
        <strain evidence="2">CBS 675.92</strain>
    </source>
</reference>
<keyword evidence="3" id="KW-1185">Reference proteome</keyword>
<protein>
    <submittedName>
        <fullName evidence="2">Uncharacterized protein</fullName>
    </submittedName>
</protein>
<name>A0A6A5UDX2_9PLEO</name>
<dbReference type="InterPro" id="IPR004991">
    <property type="entry name" value="Aerolysin-like"/>
</dbReference>